<reference evidence="4" key="1">
    <citation type="submission" date="2018-05" db="EMBL/GenBank/DDBJ databases">
        <title>Effector identification in a new, highly contiguous assembly of the strawberry crown rot pathogen Phytophthora cactorum.</title>
        <authorList>
            <person name="Armitage A.D."/>
            <person name="Nellist C.F."/>
            <person name="Bates H."/>
            <person name="Vickerstaff R.J."/>
            <person name="Harrison R.J."/>
        </authorList>
    </citation>
    <scope>NUCLEOTIDE SEQUENCE</scope>
    <source>
        <strain evidence="1">4032</strain>
        <strain evidence="2">4040</strain>
        <strain evidence="3">P415</strain>
        <strain evidence="4">P421</strain>
    </source>
</reference>
<accession>A0A8T1HZZ3</accession>
<evidence type="ECO:0000313" key="4">
    <source>
        <dbReference type="EMBL" id="KAG3217497.1"/>
    </source>
</evidence>
<dbReference type="Proteomes" id="UP000760860">
    <property type="component" value="Unassembled WGS sequence"/>
</dbReference>
<evidence type="ECO:0000313" key="1">
    <source>
        <dbReference type="EMBL" id="KAG2910828.1"/>
    </source>
</evidence>
<evidence type="ECO:0000313" key="3">
    <source>
        <dbReference type="EMBL" id="KAG2981863.1"/>
    </source>
</evidence>
<evidence type="ECO:0000313" key="2">
    <source>
        <dbReference type="EMBL" id="KAG2936233.1"/>
    </source>
</evidence>
<dbReference type="Proteomes" id="UP000736787">
    <property type="component" value="Unassembled WGS sequence"/>
</dbReference>
<comment type="caution">
    <text evidence="4">The sequence shown here is derived from an EMBL/GenBank/DDBJ whole genome shotgun (WGS) entry which is preliminary data.</text>
</comment>
<evidence type="ECO:0000313" key="5">
    <source>
        <dbReference type="Proteomes" id="UP000760860"/>
    </source>
</evidence>
<dbReference type="AlphaFoldDB" id="A0A8T1HZZ3"/>
<dbReference type="EMBL" id="RCMK01000327">
    <property type="protein sequence ID" value="KAG2936233.1"/>
    <property type="molecule type" value="Genomic_DNA"/>
</dbReference>
<dbReference type="EMBL" id="RCML01000295">
    <property type="protein sequence ID" value="KAG2981863.1"/>
    <property type="molecule type" value="Genomic_DNA"/>
</dbReference>
<dbReference type="EMBL" id="RCMI01000439">
    <property type="protein sequence ID" value="KAG2910828.1"/>
    <property type="molecule type" value="Genomic_DNA"/>
</dbReference>
<dbReference type="VEuPathDB" id="FungiDB:PC110_g20878"/>
<proteinExistence type="predicted"/>
<name>A0A8T1HZZ3_9STRA</name>
<dbReference type="Gene3D" id="1.20.245.10">
    <property type="entry name" value="Lipoxygenase-1, Domain 5"/>
    <property type="match status" value="1"/>
</dbReference>
<organism evidence="4 5">
    <name type="scientific">Phytophthora cactorum</name>
    <dbReference type="NCBI Taxonomy" id="29920"/>
    <lineage>
        <taxon>Eukaryota</taxon>
        <taxon>Sar</taxon>
        <taxon>Stramenopiles</taxon>
        <taxon>Oomycota</taxon>
        <taxon>Peronosporomycetes</taxon>
        <taxon>Peronosporales</taxon>
        <taxon>Peronosporaceae</taxon>
        <taxon>Phytophthora</taxon>
    </lineage>
</organism>
<dbReference type="SUPFAM" id="SSF48484">
    <property type="entry name" value="Lipoxigenase"/>
    <property type="match status" value="1"/>
</dbReference>
<protein>
    <submittedName>
        <fullName evidence="4">Uncharacterized protein</fullName>
    </submittedName>
</protein>
<gene>
    <name evidence="1" type="ORF">PC115_g12792</name>
    <name evidence="2" type="ORF">PC117_g12135</name>
    <name evidence="3" type="ORF">PC118_g10342</name>
    <name evidence="4" type="ORF">PC129_g11686</name>
</gene>
<dbReference type="Proteomes" id="UP000697107">
    <property type="component" value="Unassembled WGS sequence"/>
</dbReference>
<dbReference type="InterPro" id="IPR036226">
    <property type="entry name" value="LipOase_C_sf"/>
</dbReference>
<sequence length="122" mass="13494">MNGRVSWHSQAAPFSAPALYNTPLPAGKGVDVNPFDYVIPSDVFPLLSYMAVRFYRPVPSDKSVLSAYTTSPFSDETVLEEAIAQFQQSMAVMEVTVDSTEAGETYPDTFVKPSLLPWFSYI</sequence>
<dbReference type="EMBL" id="RCMV01000418">
    <property type="protein sequence ID" value="KAG3217497.1"/>
    <property type="molecule type" value="Genomic_DNA"/>
</dbReference>
<dbReference type="Proteomes" id="UP000774804">
    <property type="component" value="Unassembled WGS sequence"/>
</dbReference>